<evidence type="ECO:0000313" key="4">
    <source>
        <dbReference type="EMBL" id="CAG4634785.1"/>
    </source>
</evidence>
<accession>A0A9N6ZEG0</accession>
<dbReference type="PANTHER" id="PTHR15615">
    <property type="match status" value="1"/>
</dbReference>
<comment type="similarity">
    <text evidence="1">Belongs to the CNPPD1 family.</text>
</comment>
<dbReference type="GO" id="GO:0019901">
    <property type="term" value="F:protein kinase binding"/>
    <property type="evidence" value="ECO:0007669"/>
    <property type="project" value="InterPro"/>
</dbReference>
<name>A0A9N6ZEG0_9CRUS</name>
<dbReference type="Pfam" id="PF08613">
    <property type="entry name" value="Cyclin"/>
    <property type="match status" value="1"/>
</dbReference>
<dbReference type="CDD" id="cd20557">
    <property type="entry name" value="CYCLIN_ScPCL1-like"/>
    <property type="match status" value="1"/>
</dbReference>
<dbReference type="GO" id="GO:0005634">
    <property type="term" value="C:nucleus"/>
    <property type="evidence" value="ECO:0007669"/>
    <property type="project" value="TreeGrafter"/>
</dbReference>
<dbReference type="InterPro" id="IPR036915">
    <property type="entry name" value="Cyclin-like_sf"/>
</dbReference>
<gene>
    <name evidence="4" type="primary">EOG090X069C</name>
</gene>
<dbReference type="EMBL" id="OC978130">
    <property type="protein sequence ID" value="CAG4634785.1"/>
    <property type="molecule type" value="Genomic_DNA"/>
</dbReference>
<dbReference type="PANTHER" id="PTHR15615:SF108">
    <property type="entry name" value="PROTEIN CNPPD1"/>
    <property type="match status" value="1"/>
</dbReference>
<dbReference type="GO" id="GO:0000307">
    <property type="term" value="C:cyclin-dependent protein kinase holoenzyme complex"/>
    <property type="evidence" value="ECO:0007669"/>
    <property type="project" value="TreeGrafter"/>
</dbReference>
<dbReference type="GO" id="GO:0016538">
    <property type="term" value="F:cyclin-dependent protein serine/threonine kinase regulator activity"/>
    <property type="evidence" value="ECO:0007669"/>
    <property type="project" value="TreeGrafter"/>
</dbReference>
<proteinExistence type="inferred from homology"/>
<dbReference type="AlphaFoldDB" id="A0A9N6ZEG0"/>
<dbReference type="Gene3D" id="1.10.472.10">
    <property type="entry name" value="Cyclin-like"/>
    <property type="match status" value="1"/>
</dbReference>
<evidence type="ECO:0000256" key="2">
    <source>
        <dbReference type="ARBA" id="ARBA00040808"/>
    </source>
</evidence>
<organism evidence="4">
    <name type="scientific">Alona affinis</name>
    <dbReference type="NCBI Taxonomy" id="381656"/>
    <lineage>
        <taxon>Eukaryota</taxon>
        <taxon>Metazoa</taxon>
        <taxon>Ecdysozoa</taxon>
        <taxon>Arthropoda</taxon>
        <taxon>Crustacea</taxon>
        <taxon>Branchiopoda</taxon>
        <taxon>Diplostraca</taxon>
        <taxon>Cladocera</taxon>
        <taxon>Anomopoda</taxon>
        <taxon>Chydoridae</taxon>
        <taxon>Alona</taxon>
    </lineage>
</organism>
<sequence>MRPRNVASRASAHPLPQVMDYAALSERIKKTLYYGSLPELSEDGAEFSHSLTSVVVESFGQNDNNLFLEKLCFDYAADLSREACLSPCSLVLALIYLERLCDKNPNFVSSIPSSKLFLISVMMASKFLNDDGEEDEVINAEWANSAKLELAELNQLERQFLQAIDWALFVDDEDFTTALGRIERRVAQRESLKRGWLTYTDLDVLARTQLLVDTWHLVHSLVVNVSIACMTAYLASLVTLVGSALVVSSMPWNTSNPPTTSLSPMRLDPTSSSSNASTALPIAEVDPDLDDLSDLTLSLDLPKAFMELPGKILSISASYLGELDLLFDTLKSATFES</sequence>
<evidence type="ECO:0000256" key="1">
    <source>
        <dbReference type="ARBA" id="ARBA00038508"/>
    </source>
</evidence>
<reference evidence="4" key="1">
    <citation type="submission" date="2021-04" db="EMBL/GenBank/DDBJ databases">
        <authorList>
            <person name="Cornetti L."/>
        </authorList>
    </citation>
    <scope>NUCLEOTIDE SEQUENCE</scope>
</reference>
<dbReference type="SUPFAM" id="SSF47954">
    <property type="entry name" value="Cyclin-like"/>
    <property type="match status" value="1"/>
</dbReference>
<evidence type="ECO:0000256" key="3">
    <source>
        <dbReference type="SAM" id="MobiDB-lite"/>
    </source>
</evidence>
<dbReference type="InterPro" id="IPR013922">
    <property type="entry name" value="Cyclin_PHO80-like"/>
</dbReference>
<protein>
    <recommendedName>
        <fullName evidence="2">Protein CNPPD1</fullName>
    </recommendedName>
</protein>
<feature type="region of interest" description="Disordered" evidence="3">
    <location>
        <begin position="254"/>
        <end position="277"/>
    </location>
</feature>